<name>E4ZSC3_LEPMJ</name>
<evidence type="ECO:0000313" key="2">
    <source>
        <dbReference type="Proteomes" id="UP000002668"/>
    </source>
</evidence>
<protein>
    <submittedName>
        <fullName evidence="1">Predicted protein</fullName>
    </submittedName>
</protein>
<proteinExistence type="predicted"/>
<dbReference type="HOGENOM" id="CLU_3359855_0_0_1"/>
<keyword evidence="2" id="KW-1185">Reference proteome</keyword>
<dbReference type="AlphaFoldDB" id="E4ZSC3"/>
<sequence>MGSRVNPGPEPIPPRLWSEVLLPTPLPPHIKGALYL</sequence>
<dbReference type="InParanoid" id="E4ZSC3"/>
<dbReference type="Proteomes" id="UP000002668">
    <property type="component" value="Genome"/>
</dbReference>
<accession>E4ZSC3</accession>
<dbReference type="EMBL" id="FP929121">
    <property type="protein sequence ID" value="CBX94303.1"/>
    <property type="molecule type" value="Genomic_DNA"/>
</dbReference>
<evidence type="ECO:0000313" key="1">
    <source>
        <dbReference type="EMBL" id="CBX94303.1"/>
    </source>
</evidence>
<reference evidence="2" key="1">
    <citation type="journal article" date="2011" name="Nat. Commun.">
        <title>Effector diversification within compartments of the Leptosphaeria maculans genome affected by Repeat-Induced Point mutations.</title>
        <authorList>
            <person name="Rouxel T."/>
            <person name="Grandaubert J."/>
            <person name="Hane J.K."/>
            <person name="Hoede C."/>
            <person name="van de Wouw A.P."/>
            <person name="Couloux A."/>
            <person name="Dominguez V."/>
            <person name="Anthouard V."/>
            <person name="Bally P."/>
            <person name="Bourras S."/>
            <person name="Cozijnsen A.J."/>
            <person name="Ciuffetti L.M."/>
            <person name="Degrave A."/>
            <person name="Dilmaghani A."/>
            <person name="Duret L."/>
            <person name="Fudal I."/>
            <person name="Goodwin S.B."/>
            <person name="Gout L."/>
            <person name="Glaser N."/>
            <person name="Linglin J."/>
            <person name="Kema G.H.J."/>
            <person name="Lapalu N."/>
            <person name="Lawrence C.B."/>
            <person name="May K."/>
            <person name="Meyer M."/>
            <person name="Ollivier B."/>
            <person name="Poulain J."/>
            <person name="Schoch C.L."/>
            <person name="Simon A."/>
            <person name="Spatafora J.W."/>
            <person name="Stachowiak A."/>
            <person name="Turgeon B.G."/>
            <person name="Tyler B.M."/>
            <person name="Vincent D."/>
            <person name="Weissenbach J."/>
            <person name="Amselem J."/>
            <person name="Quesneville H."/>
            <person name="Oliver R.P."/>
            <person name="Wincker P."/>
            <person name="Balesdent M.-H."/>
            <person name="Howlett B.J."/>
        </authorList>
    </citation>
    <scope>NUCLEOTIDE SEQUENCE [LARGE SCALE GENOMIC DNA]</scope>
    <source>
        <strain evidence="2">JN3 / isolate v23.1.3 / race Av1-4-5-6-7-8</strain>
    </source>
</reference>
<organism evidence="2">
    <name type="scientific">Leptosphaeria maculans (strain JN3 / isolate v23.1.3 / race Av1-4-5-6-7-8)</name>
    <name type="common">Blackleg fungus</name>
    <name type="synonym">Phoma lingam</name>
    <dbReference type="NCBI Taxonomy" id="985895"/>
    <lineage>
        <taxon>Eukaryota</taxon>
        <taxon>Fungi</taxon>
        <taxon>Dikarya</taxon>
        <taxon>Ascomycota</taxon>
        <taxon>Pezizomycotina</taxon>
        <taxon>Dothideomycetes</taxon>
        <taxon>Pleosporomycetidae</taxon>
        <taxon>Pleosporales</taxon>
        <taxon>Pleosporineae</taxon>
        <taxon>Leptosphaeriaceae</taxon>
        <taxon>Plenodomus</taxon>
        <taxon>Plenodomus lingam/Leptosphaeria maculans species complex</taxon>
    </lineage>
</organism>
<gene>
    <name evidence="1" type="ORF">LEMA_uP122820.1</name>
</gene>
<dbReference type="VEuPathDB" id="FungiDB:LEMA_uP122820.1"/>